<evidence type="ECO:0000313" key="4">
    <source>
        <dbReference type="Proteomes" id="UP000646776"/>
    </source>
</evidence>
<proteinExistence type="predicted"/>
<dbReference type="EMBL" id="BMSA01000004">
    <property type="protein sequence ID" value="GGT44650.1"/>
    <property type="molecule type" value="Genomic_DNA"/>
</dbReference>
<keyword evidence="4" id="KW-1185">Reference proteome</keyword>
<dbReference type="InterPro" id="IPR017850">
    <property type="entry name" value="Alkaline_phosphatase_core_sf"/>
</dbReference>
<protein>
    <recommendedName>
        <fullName evidence="5">Phosphoesterase</fullName>
    </recommendedName>
</protein>
<dbReference type="Proteomes" id="UP000646776">
    <property type="component" value="Unassembled WGS sequence"/>
</dbReference>
<dbReference type="InterPro" id="IPR007312">
    <property type="entry name" value="Phosphoesterase"/>
</dbReference>
<dbReference type="GO" id="GO:0042578">
    <property type="term" value="F:phosphoric ester hydrolase activity"/>
    <property type="evidence" value="ECO:0007669"/>
    <property type="project" value="UniProtKB-ARBA"/>
</dbReference>
<dbReference type="GO" id="GO:0009395">
    <property type="term" value="P:phospholipid catabolic process"/>
    <property type="evidence" value="ECO:0007669"/>
    <property type="project" value="TreeGrafter"/>
</dbReference>
<keyword evidence="1" id="KW-0378">Hydrolase</keyword>
<evidence type="ECO:0000313" key="3">
    <source>
        <dbReference type="EMBL" id="GGT44650.1"/>
    </source>
</evidence>
<dbReference type="Pfam" id="PF04185">
    <property type="entry name" value="Phosphoesterase"/>
    <property type="match status" value="1"/>
</dbReference>
<reference evidence="3" key="1">
    <citation type="journal article" date="2014" name="Int. J. Syst. Evol. Microbiol.">
        <title>Complete genome sequence of Corynebacterium casei LMG S-19264T (=DSM 44701T), isolated from a smear-ripened cheese.</title>
        <authorList>
            <consortium name="US DOE Joint Genome Institute (JGI-PGF)"/>
            <person name="Walter F."/>
            <person name="Albersmeier A."/>
            <person name="Kalinowski J."/>
            <person name="Ruckert C."/>
        </authorList>
    </citation>
    <scope>NUCLEOTIDE SEQUENCE</scope>
    <source>
        <strain evidence="3">JCM 4125</strain>
    </source>
</reference>
<comment type="caution">
    <text evidence="3">The sequence shown here is derived from an EMBL/GenBank/DDBJ whole genome shotgun (WGS) entry which is preliminary data.</text>
</comment>
<reference evidence="3" key="2">
    <citation type="submission" date="2020-09" db="EMBL/GenBank/DDBJ databases">
        <authorList>
            <person name="Sun Q."/>
            <person name="Ohkuma M."/>
        </authorList>
    </citation>
    <scope>NUCLEOTIDE SEQUENCE</scope>
    <source>
        <strain evidence="3">JCM 4125</strain>
    </source>
</reference>
<evidence type="ECO:0008006" key="5">
    <source>
        <dbReference type="Google" id="ProtNLM"/>
    </source>
</evidence>
<evidence type="ECO:0000256" key="1">
    <source>
        <dbReference type="ARBA" id="ARBA00022801"/>
    </source>
</evidence>
<name>A0A918LSV8_9ACTN</name>
<dbReference type="RefSeq" id="WP_189710177.1">
    <property type="nucleotide sequence ID" value="NZ_BMSA01000004.1"/>
</dbReference>
<dbReference type="AlphaFoldDB" id="A0A918LSV8"/>
<accession>A0A918LSV8</accession>
<dbReference type="PANTHER" id="PTHR31956">
    <property type="entry name" value="NON-SPECIFIC PHOSPHOLIPASE C4-RELATED"/>
    <property type="match status" value="1"/>
</dbReference>
<organism evidence="3 4">
    <name type="scientific">Streptomyces phaeofaciens</name>
    <dbReference type="NCBI Taxonomy" id="68254"/>
    <lineage>
        <taxon>Bacteria</taxon>
        <taxon>Bacillati</taxon>
        <taxon>Actinomycetota</taxon>
        <taxon>Actinomycetes</taxon>
        <taxon>Kitasatosporales</taxon>
        <taxon>Streptomycetaceae</taxon>
        <taxon>Streptomyces</taxon>
    </lineage>
</organism>
<dbReference type="Gene3D" id="3.40.720.10">
    <property type="entry name" value="Alkaline Phosphatase, subunit A"/>
    <property type="match status" value="2"/>
</dbReference>
<evidence type="ECO:0000256" key="2">
    <source>
        <dbReference type="ARBA" id="ARBA00023026"/>
    </source>
</evidence>
<sequence length="531" mass="58776">MASQSKDHALDHVVVVVFENRSLDNVLGRLYGPRDGKTFEGVTGRDLTNPIPDWAEHGADRKVVPYTVATDMDSPNPDTGEEYAHTNTQLFNILGEQNRFQLGEEISAPYNAPEAGRAPTMDGFVTDYISTLTGELGRQPTYDEYAQVMTGFTPEQIPVLNGLARAFGVFDHWFSEVPSQTFTNRSFWTAATASGFVVNSPVKNWILANDAETIFNRIEQHGRTWKVYVAEPDRLSLTGLIHHPRLKDRFDTHFVPFSQFETDAGNGDLPDFSFIEPCLVLGHGDYHPAFSRVLGHGVVIPDVDPPSSILGGEALLARIYNAYRAMRSPSGSNVWNTTLLIGWDEPGGTYDHVPPGPVPPPDPSAPVGQLGFMFDRSGYRVPAVVVSPWVAAGQVFNEEHRHTSLIATLREQWDLGAPFTARDAAARTISHAFTLDTPRDPHTWPTPAPHPVPRYIEDALLLGRTLSTLGKAAFEGIRGFADHHDIRIEGLPDDPRAEVPPEQALQIMRDFLAIHFPRLVPPTQVRQPPHT</sequence>
<gene>
    <name evidence="3" type="ORF">GCM10010226_21560</name>
</gene>
<dbReference type="PANTHER" id="PTHR31956:SF1">
    <property type="entry name" value="NON-SPECIFIC PHOSPHOLIPASE C1"/>
    <property type="match status" value="1"/>
</dbReference>
<keyword evidence="2" id="KW-0843">Virulence</keyword>